<dbReference type="Gene3D" id="3.30.450.30">
    <property type="entry name" value="Dynein light chain 2a, cytoplasmic"/>
    <property type="match status" value="1"/>
</dbReference>
<accession>A0A841C130</accession>
<name>A0A841C130_9ACTN</name>
<proteinExistence type="predicted"/>
<dbReference type="RefSeq" id="WP_312875449.1">
    <property type="nucleotide sequence ID" value="NZ_JACHMN010000003.1"/>
</dbReference>
<reference evidence="2 3" key="1">
    <citation type="submission" date="2020-08" db="EMBL/GenBank/DDBJ databases">
        <title>Sequencing the genomes of 1000 actinobacteria strains.</title>
        <authorList>
            <person name="Klenk H.-P."/>
        </authorList>
    </citation>
    <scope>NUCLEOTIDE SEQUENCE [LARGE SCALE GENOMIC DNA]</scope>
    <source>
        <strain evidence="2 3">DSM 45362</strain>
    </source>
</reference>
<dbReference type="PANTHER" id="PTHR36222:SF1">
    <property type="entry name" value="SERINE PROTEASE INHIBITOR RV3364C"/>
    <property type="match status" value="1"/>
</dbReference>
<feature type="domain" description="Roadblock/LAMTOR2" evidence="1">
    <location>
        <begin position="8"/>
        <end position="96"/>
    </location>
</feature>
<dbReference type="AlphaFoldDB" id="A0A841C130"/>
<dbReference type="Proteomes" id="UP000587527">
    <property type="component" value="Unassembled WGS sequence"/>
</dbReference>
<sequence length="129" mass="13284">MPDNTPVLAELRRLRERLPYIAGIVVASTDGLLVAHEAPGIEPETVAAMSAALLGLSQQLAAGTGSGDFRETVTSASHGYVATFVAGESALLTVLAKPELNVGLLHHEARPAAARIGALLAEPSGARRP</sequence>
<evidence type="ECO:0000313" key="2">
    <source>
        <dbReference type="EMBL" id="MBB5872762.1"/>
    </source>
</evidence>
<dbReference type="Pfam" id="PF03259">
    <property type="entry name" value="Robl_LC7"/>
    <property type="match status" value="1"/>
</dbReference>
<evidence type="ECO:0000313" key="3">
    <source>
        <dbReference type="Proteomes" id="UP000587527"/>
    </source>
</evidence>
<dbReference type="InterPro" id="IPR004942">
    <property type="entry name" value="Roadblock/LAMTOR2_dom"/>
</dbReference>
<gene>
    <name evidence="2" type="ORF">F4553_006196</name>
</gene>
<dbReference type="InterPro" id="IPR053141">
    <property type="entry name" value="Mycobact_SerProt_Inhib_Rv3364c"/>
</dbReference>
<dbReference type="SMART" id="SM00960">
    <property type="entry name" value="Robl_LC7"/>
    <property type="match status" value="1"/>
</dbReference>
<keyword evidence="3" id="KW-1185">Reference proteome</keyword>
<dbReference type="SUPFAM" id="SSF103196">
    <property type="entry name" value="Roadblock/LC7 domain"/>
    <property type="match status" value="1"/>
</dbReference>
<organism evidence="2 3">
    <name type="scientific">Allocatelliglobosispora scoriae</name>
    <dbReference type="NCBI Taxonomy" id="643052"/>
    <lineage>
        <taxon>Bacteria</taxon>
        <taxon>Bacillati</taxon>
        <taxon>Actinomycetota</taxon>
        <taxon>Actinomycetes</taxon>
        <taxon>Micromonosporales</taxon>
        <taxon>Micromonosporaceae</taxon>
        <taxon>Allocatelliglobosispora</taxon>
    </lineage>
</organism>
<comment type="caution">
    <text evidence="2">The sequence shown here is derived from an EMBL/GenBank/DDBJ whole genome shotgun (WGS) entry which is preliminary data.</text>
</comment>
<dbReference type="EMBL" id="JACHMN010000003">
    <property type="protein sequence ID" value="MBB5872762.1"/>
    <property type="molecule type" value="Genomic_DNA"/>
</dbReference>
<dbReference type="PANTHER" id="PTHR36222">
    <property type="entry name" value="SERINE PROTEASE INHIBITOR RV3364C"/>
    <property type="match status" value="1"/>
</dbReference>
<protein>
    <submittedName>
        <fullName evidence="2">Putative regulator of Ras-like GTPase activity (Roadblock/LC7/MglB family)</fullName>
    </submittedName>
</protein>
<evidence type="ECO:0000259" key="1">
    <source>
        <dbReference type="SMART" id="SM00960"/>
    </source>
</evidence>